<feature type="domain" description="Fatty acid desaturase" evidence="2">
    <location>
        <begin position="66"/>
        <end position="285"/>
    </location>
</feature>
<feature type="transmembrane region" description="Helical" evidence="1">
    <location>
        <begin position="192"/>
        <end position="219"/>
    </location>
</feature>
<keyword evidence="1" id="KW-0812">Transmembrane</keyword>
<dbReference type="InterPro" id="IPR005804">
    <property type="entry name" value="FA_desaturase_dom"/>
</dbReference>
<dbReference type="HOGENOM" id="CLU_033263_1_0_10"/>
<dbReference type="eggNOG" id="COG3239">
    <property type="taxonomic scope" value="Bacteria"/>
</dbReference>
<gene>
    <name evidence="3" type="ORF">Mucpa_2565</name>
</gene>
<feature type="transmembrane region" description="Helical" evidence="1">
    <location>
        <begin position="64"/>
        <end position="83"/>
    </location>
</feature>
<keyword evidence="1" id="KW-0472">Membrane</keyword>
<keyword evidence="4" id="KW-1185">Reference proteome</keyword>
<proteinExistence type="predicted"/>
<dbReference type="Proteomes" id="UP000002774">
    <property type="component" value="Chromosome"/>
</dbReference>
<evidence type="ECO:0000313" key="4">
    <source>
        <dbReference type="Proteomes" id="UP000002774"/>
    </source>
</evidence>
<dbReference type="EMBL" id="CM001403">
    <property type="protein sequence ID" value="EHQ26680.1"/>
    <property type="molecule type" value="Genomic_DNA"/>
</dbReference>
<feature type="transmembrane region" description="Helical" evidence="1">
    <location>
        <begin position="104"/>
        <end position="121"/>
    </location>
</feature>
<dbReference type="Pfam" id="PF00487">
    <property type="entry name" value="FA_desaturase"/>
    <property type="match status" value="1"/>
</dbReference>
<keyword evidence="1" id="KW-1133">Transmembrane helix</keyword>
<feature type="transmembrane region" description="Helical" evidence="1">
    <location>
        <begin position="38"/>
        <end position="58"/>
    </location>
</feature>
<evidence type="ECO:0000256" key="1">
    <source>
        <dbReference type="SAM" id="Phobius"/>
    </source>
</evidence>
<sequence>MKSLPKDITDPVYSKRVNYNKFDQFLLKFIRDERDLPFIYFILKIVFVLIPFAVLLFTPILSGWVWWLVASLYIALNVVFFIGKFALMFHCTTHRTLFKKEFNYLNYFLPYFIAPFFGHMADTYYSHHVGMHHAENNLEDDESTTMPYQRDSIQDFLLYYSQFMLTGIYKLAAYFRIRNRKKLMYSALQGQLYIVLFCIIMFSINWKAGLCVFIFPYFFYRFVAMFGNWAQHAFIDPADPGNSYKNSITCINSKYNWQCWNDGYHISHHLKQTMHWTEHPQYFQDTITNYSSNGAVVFCKIDFMMVSIYLLSKRYDLLAKHFVNIGDRFDSDTEIVAYLKVRVQRFKFSQ</sequence>
<protein>
    <submittedName>
        <fullName evidence="3">Fatty acid desaturase</fullName>
    </submittedName>
</protein>
<dbReference type="STRING" id="714943.Mucpa_2565"/>
<organism evidence="3 4">
    <name type="scientific">Mucilaginibacter paludis DSM 18603</name>
    <dbReference type="NCBI Taxonomy" id="714943"/>
    <lineage>
        <taxon>Bacteria</taxon>
        <taxon>Pseudomonadati</taxon>
        <taxon>Bacteroidota</taxon>
        <taxon>Sphingobacteriia</taxon>
        <taxon>Sphingobacteriales</taxon>
        <taxon>Sphingobacteriaceae</taxon>
        <taxon>Mucilaginibacter</taxon>
    </lineage>
</organism>
<dbReference type="RefSeq" id="WP_008506820.1">
    <property type="nucleotide sequence ID" value="NZ_CM001403.1"/>
</dbReference>
<dbReference type="AlphaFoldDB" id="H1Y223"/>
<dbReference type="PANTHER" id="PTHR36459:SF1">
    <property type="entry name" value="FATTY ACID DESATURASE DOMAIN-CONTAINING PROTEIN-RELATED"/>
    <property type="match status" value="1"/>
</dbReference>
<evidence type="ECO:0000259" key="2">
    <source>
        <dbReference type="Pfam" id="PF00487"/>
    </source>
</evidence>
<name>H1Y223_9SPHI</name>
<evidence type="ECO:0000313" key="3">
    <source>
        <dbReference type="EMBL" id="EHQ26680.1"/>
    </source>
</evidence>
<accession>H1Y223</accession>
<reference evidence="3" key="1">
    <citation type="submission" date="2011-09" db="EMBL/GenBank/DDBJ databases">
        <title>The permanent draft genome of Mucilaginibacter paludis DSM 18603.</title>
        <authorList>
            <consortium name="US DOE Joint Genome Institute (JGI-PGF)"/>
            <person name="Lucas S."/>
            <person name="Han J."/>
            <person name="Lapidus A."/>
            <person name="Bruce D."/>
            <person name="Goodwin L."/>
            <person name="Pitluck S."/>
            <person name="Peters L."/>
            <person name="Kyrpides N."/>
            <person name="Mavromatis K."/>
            <person name="Ivanova N."/>
            <person name="Mikhailova N."/>
            <person name="Held B."/>
            <person name="Detter J.C."/>
            <person name="Tapia R."/>
            <person name="Han C."/>
            <person name="Land M."/>
            <person name="Hauser L."/>
            <person name="Markowitz V."/>
            <person name="Cheng J.-F."/>
            <person name="Hugenholtz P."/>
            <person name="Woyke T."/>
            <person name="Wu D."/>
            <person name="Tindall B."/>
            <person name="Brambilla E."/>
            <person name="Klenk H.-P."/>
            <person name="Eisen J.A."/>
        </authorList>
    </citation>
    <scope>NUCLEOTIDE SEQUENCE [LARGE SCALE GENOMIC DNA]</scope>
    <source>
        <strain evidence="3">DSM 18603</strain>
    </source>
</reference>
<dbReference type="OrthoDB" id="634389at2"/>
<dbReference type="GO" id="GO:0006629">
    <property type="term" value="P:lipid metabolic process"/>
    <property type="evidence" value="ECO:0007669"/>
    <property type="project" value="InterPro"/>
</dbReference>
<feature type="transmembrane region" description="Helical" evidence="1">
    <location>
        <begin position="156"/>
        <end position="172"/>
    </location>
</feature>
<dbReference type="PANTHER" id="PTHR36459">
    <property type="entry name" value="ORF"/>
    <property type="match status" value="1"/>
</dbReference>